<evidence type="ECO:0000313" key="1">
    <source>
        <dbReference type="EMBL" id="CAB4135726.1"/>
    </source>
</evidence>
<dbReference type="EMBL" id="LR796917">
    <property type="protein sequence ID" value="CAB4174658.1"/>
    <property type="molecule type" value="Genomic_DNA"/>
</dbReference>
<proteinExistence type="predicted"/>
<gene>
    <name evidence="6" type="ORF">UFOVP1031_111</name>
    <name evidence="7" type="ORF">UFOVP1172_24</name>
    <name evidence="8" type="ORF">UFOVP1240_86</name>
    <name evidence="9" type="ORF">UFOVP1486_143</name>
    <name evidence="11" type="ORF">UFOVP1578_26</name>
    <name evidence="10" type="ORF">UFOVP1630_18</name>
    <name evidence="1" type="ORF">UFOVP288_103</name>
    <name evidence="2" type="ORF">UFOVP483_93</name>
    <name evidence="3" type="ORF">UFOVP573_12</name>
    <name evidence="4" type="ORF">UFOVP769_103</name>
    <name evidence="5" type="ORF">UFOVP962_71</name>
</gene>
<reference evidence="2" key="1">
    <citation type="submission" date="2020-04" db="EMBL/GenBank/DDBJ databases">
        <authorList>
            <person name="Chiriac C."/>
            <person name="Salcher M."/>
            <person name="Ghai R."/>
            <person name="Kavagutti S V."/>
        </authorList>
    </citation>
    <scope>NUCLEOTIDE SEQUENCE</scope>
</reference>
<evidence type="ECO:0000313" key="5">
    <source>
        <dbReference type="EMBL" id="CAB4174658.1"/>
    </source>
</evidence>
<dbReference type="EMBL" id="LR796305">
    <property type="protein sequence ID" value="CAB4135726.1"/>
    <property type="molecule type" value="Genomic_DNA"/>
</dbReference>
<dbReference type="EMBL" id="LR796709">
    <property type="protein sequence ID" value="CAB4161589.1"/>
    <property type="molecule type" value="Genomic_DNA"/>
</dbReference>
<evidence type="ECO:0000313" key="6">
    <source>
        <dbReference type="EMBL" id="CAB4179464.1"/>
    </source>
</evidence>
<dbReference type="EMBL" id="LR798423">
    <property type="protein sequence ID" value="CAB5230557.1"/>
    <property type="molecule type" value="Genomic_DNA"/>
</dbReference>
<evidence type="ECO:0000313" key="10">
    <source>
        <dbReference type="EMBL" id="CAB4219879.1"/>
    </source>
</evidence>
<evidence type="ECO:0000313" key="4">
    <source>
        <dbReference type="EMBL" id="CAB4161589.1"/>
    </source>
</evidence>
<name>A0A6J5MJD2_9CAUD</name>
<dbReference type="EMBL" id="LR797434">
    <property type="protein sequence ID" value="CAB4216260.1"/>
    <property type="molecule type" value="Genomic_DNA"/>
</dbReference>
<evidence type="ECO:0000313" key="7">
    <source>
        <dbReference type="EMBL" id="CAB4188403.1"/>
    </source>
</evidence>
<dbReference type="EMBL" id="LR797492">
    <property type="protein sequence ID" value="CAB4219879.1"/>
    <property type="molecule type" value="Genomic_DNA"/>
</dbReference>
<accession>A0A6J5MJD2</accession>
<dbReference type="EMBL" id="LR796980">
    <property type="protein sequence ID" value="CAB4179464.1"/>
    <property type="molecule type" value="Genomic_DNA"/>
</dbReference>
<sequence length="76" mass="8530">MEVIGRKIVDVRSLSKKVIEKEGWDYSPHNSVCLVLDDGSIIYPSQDEEGNGPGSFFAMDKELETAYYIFPNEVTA</sequence>
<dbReference type="EMBL" id="LR796461">
    <property type="protein sequence ID" value="CAB4146131.1"/>
    <property type="molecule type" value="Genomic_DNA"/>
</dbReference>
<evidence type="ECO:0000313" key="3">
    <source>
        <dbReference type="EMBL" id="CAB4150587.1"/>
    </source>
</evidence>
<dbReference type="EMBL" id="LR796548">
    <property type="protein sequence ID" value="CAB4150587.1"/>
    <property type="molecule type" value="Genomic_DNA"/>
</dbReference>
<evidence type="ECO:0000313" key="9">
    <source>
        <dbReference type="EMBL" id="CAB4216260.1"/>
    </source>
</evidence>
<dbReference type="EMBL" id="LR797130">
    <property type="protein sequence ID" value="CAB4188403.1"/>
    <property type="molecule type" value="Genomic_DNA"/>
</dbReference>
<evidence type="ECO:0000313" key="2">
    <source>
        <dbReference type="EMBL" id="CAB4146131.1"/>
    </source>
</evidence>
<evidence type="ECO:0000313" key="8">
    <source>
        <dbReference type="EMBL" id="CAB4192010.1"/>
    </source>
</evidence>
<dbReference type="EMBL" id="LR797180">
    <property type="protein sequence ID" value="CAB4192010.1"/>
    <property type="molecule type" value="Genomic_DNA"/>
</dbReference>
<evidence type="ECO:0000313" key="11">
    <source>
        <dbReference type="EMBL" id="CAB5230557.1"/>
    </source>
</evidence>
<protein>
    <submittedName>
        <fullName evidence="2">Uncharacterized protein</fullName>
    </submittedName>
</protein>
<organism evidence="2">
    <name type="scientific">uncultured Caudovirales phage</name>
    <dbReference type="NCBI Taxonomy" id="2100421"/>
    <lineage>
        <taxon>Viruses</taxon>
        <taxon>Duplodnaviria</taxon>
        <taxon>Heunggongvirae</taxon>
        <taxon>Uroviricota</taxon>
        <taxon>Caudoviricetes</taxon>
        <taxon>Peduoviridae</taxon>
        <taxon>Maltschvirus</taxon>
        <taxon>Maltschvirus maltsch</taxon>
    </lineage>
</organism>